<gene>
    <name evidence="1" type="ORF">PGLA1383_LOCUS30768</name>
</gene>
<dbReference type="EMBL" id="CAJNNV010025190">
    <property type="protein sequence ID" value="CAE8612982.1"/>
    <property type="molecule type" value="Genomic_DNA"/>
</dbReference>
<accession>A0A813FQR2</accession>
<comment type="caution">
    <text evidence="1">The sequence shown here is derived from an EMBL/GenBank/DDBJ whole genome shotgun (WGS) entry which is preliminary data.</text>
</comment>
<sequence length="129" mass="14218">MVCSSSKHAEKTFWDDQFANSIYGDTYEWVADFEVIAPALQPLLAVQGGAGSCRVLHLGCGNSELPEQLYDFLGVRSCTNVDFSRRSSIRCARGMLHCDRSCHGLKGTVATCMASSRTAALTWFWREAS</sequence>
<dbReference type="SUPFAM" id="SSF53335">
    <property type="entry name" value="S-adenosyl-L-methionine-dependent methyltransferases"/>
    <property type="match status" value="1"/>
</dbReference>
<evidence type="ECO:0008006" key="3">
    <source>
        <dbReference type="Google" id="ProtNLM"/>
    </source>
</evidence>
<keyword evidence="2" id="KW-1185">Reference proteome</keyword>
<evidence type="ECO:0000313" key="1">
    <source>
        <dbReference type="EMBL" id="CAE8612982.1"/>
    </source>
</evidence>
<dbReference type="OrthoDB" id="411785at2759"/>
<proteinExistence type="predicted"/>
<organism evidence="1 2">
    <name type="scientific">Polarella glacialis</name>
    <name type="common">Dinoflagellate</name>
    <dbReference type="NCBI Taxonomy" id="89957"/>
    <lineage>
        <taxon>Eukaryota</taxon>
        <taxon>Sar</taxon>
        <taxon>Alveolata</taxon>
        <taxon>Dinophyceae</taxon>
        <taxon>Suessiales</taxon>
        <taxon>Suessiaceae</taxon>
        <taxon>Polarella</taxon>
    </lineage>
</organism>
<name>A0A813FQR2_POLGL</name>
<protein>
    <recommendedName>
        <fullName evidence="3">Methyltransferase domain-containing protein</fullName>
    </recommendedName>
</protein>
<dbReference type="InterPro" id="IPR029063">
    <property type="entry name" value="SAM-dependent_MTases_sf"/>
</dbReference>
<reference evidence="1" key="1">
    <citation type="submission" date="2021-02" db="EMBL/GenBank/DDBJ databases">
        <authorList>
            <person name="Dougan E. K."/>
            <person name="Rhodes N."/>
            <person name="Thang M."/>
            <person name="Chan C."/>
        </authorList>
    </citation>
    <scope>NUCLEOTIDE SEQUENCE</scope>
</reference>
<dbReference type="Proteomes" id="UP000654075">
    <property type="component" value="Unassembled WGS sequence"/>
</dbReference>
<evidence type="ECO:0000313" key="2">
    <source>
        <dbReference type="Proteomes" id="UP000654075"/>
    </source>
</evidence>
<dbReference type="AlphaFoldDB" id="A0A813FQR2"/>
<dbReference type="Gene3D" id="3.40.50.150">
    <property type="entry name" value="Vaccinia Virus protein VP39"/>
    <property type="match status" value="1"/>
</dbReference>